<dbReference type="Gene3D" id="3.30.420.40">
    <property type="match status" value="2"/>
</dbReference>
<feature type="domain" description="Carbohydrate kinase FGGY N-terminal" evidence="11">
    <location>
        <begin position="3"/>
        <end position="247"/>
    </location>
</feature>
<dbReference type="InterPro" id="IPR006000">
    <property type="entry name" value="Xylulokinase"/>
</dbReference>
<gene>
    <name evidence="8 10" type="primary">xylB</name>
    <name evidence="13" type="ORF">MTY_0555</name>
</gene>
<dbReference type="PANTHER" id="PTHR43095:SF5">
    <property type="entry name" value="XYLULOSE KINASE"/>
    <property type="match status" value="1"/>
</dbReference>
<dbReference type="PROSITE" id="PS00445">
    <property type="entry name" value="FGGY_KINASES_2"/>
    <property type="match status" value="1"/>
</dbReference>
<evidence type="ECO:0000256" key="2">
    <source>
        <dbReference type="ARBA" id="ARBA00022629"/>
    </source>
</evidence>
<dbReference type="PIRSF" id="PIRSF000538">
    <property type="entry name" value="GlpK"/>
    <property type="match status" value="1"/>
</dbReference>
<evidence type="ECO:0000256" key="9">
    <source>
        <dbReference type="RuleBase" id="RU003733"/>
    </source>
</evidence>
<evidence type="ECO:0000256" key="8">
    <source>
        <dbReference type="HAMAP-Rule" id="MF_02220"/>
    </source>
</evidence>
<dbReference type="SUPFAM" id="SSF53067">
    <property type="entry name" value="Actin-like ATPase domain"/>
    <property type="match status" value="2"/>
</dbReference>
<proteinExistence type="inferred from homology"/>
<feature type="active site" description="Proton acceptor" evidence="8">
    <location>
        <position position="240"/>
    </location>
</feature>
<comment type="function">
    <text evidence="8">Catalyzes the phosphorylation of D-xylulose to D-xylulose 5-phosphate.</text>
</comment>
<dbReference type="PROSITE" id="PS00933">
    <property type="entry name" value="FGGY_KINASES_1"/>
    <property type="match status" value="1"/>
</dbReference>
<evidence type="ECO:0000256" key="4">
    <source>
        <dbReference type="ARBA" id="ARBA00022741"/>
    </source>
</evidence>
<evidence type="ECO:0000256" key="1">
    <source>
        <dbReference type="ARBA" id="ARBA00009156"/>
    </source>
</evidence>
<dbReference type="RefSeq" id="WP_025773264.1">
    <property type="nucleotide sequence ID" value="NZ_DF238840.1"/>
</dbReference>
<feature type="binding site" evidence="8">
    <location>
        <begin position="81"/>
        <end position="82"/>
    </location>
    <ligand>
        <name>substrate</name>
    </ligand>
</feature>
<feature type="site" description="Important for activity" evidence="8">
    <location>
        <position position="8"/>
    </location>
</feature>
<evidence type="ECO:0000256" key="10">
    <source>
        <dbReference type="RuleBase" id="RU364073"/>
    </source>
</evidence>
<name>A0A0S6UCJ0_NEOTH</name>
<dbReference type="InterPro" id="IPR018483">
    <property type="entry name" value="Carb_kinase_FGGY_CS"/>
</dbReference>
<comment type="catalytic activity">
    <reaction evidence="8 10">
        <text>D-xylulose + ATP = D-xylulose 5-phosphate + ADP + H(+)</text>
        <dbReference type="Rhea" id="RHEA:10964"/>
        <dbReference type="ChEBI" id="CHEBI:15378"/>
        <dbReference type="ChEBI" id="CHEBI:17140"/>
        <dbReference type="ChEBI" id="CHEBI:30616"/>
        <dbReference type="ChEBI" id="CHEBI:57737"/>
        <dbReference type="ChEBI" id="CHEBI:456216"/>
        <dbReference type="EC" id="2.7.1.17"/>
    </reaction>
</comment>
<dbReference type="HAMAP" id="MF_02220">
    <property type="entry name" value="XylB"/>
    <property type="match status" value="1"/>
</dbReference>
<dbReference type="GO" id="GO:0005524">
    <property type="term" value="F:ATP binding"/>
    <property type="evidence" value="ECO:0007669"/>
    <property type="project" value="UniProtKB-UniRule"/>
</dbReference>
<evidence type="ECO:0000256" key="5">
    <source>
        <dbReference type="ARBA" id="ARBA00022777"/>
    </source>
</evidence>
<dbReference type="InterPro" id="IPR018484">
    <property type="entry name" value="FGGY_N"/>
</dbReference>
<dbReference type="Pfam" id="PF02782">
    <property type="entry name" value="FGGY_C"/>
    <property type="match status" value="1"/>
</dbReference>
<feature type="domain" description="Carbohydrate kinase FGGY C-terminal" evidence="12">
    <location>
        <begin position="259"/>
        <end position="452"/>
    </location>
</feature>
<dbReference type="InterPro" id="IPR043129">
    <property type="entry name" value="ATPase_NBD"/>
</dbReference>
<dbReference type="EMBL" id="DF238840">
    <property type="protein sequence ID" value="GAF25225.1"/>
    <property type="molecule type" value="Genomic_DNA"/>
</dbReference>
<dbReference type="GO" id="GO:0004856">
    <property type="term" value="F:D-xylulokinase activity"/>
    <property type="evidence" value="ECO:0007669"/>
    <property type="project" value="UniProtKB-UniRule"/>
</dbReference>
<dbReference type="PANTHER" id="PTHR43095">
    <property type="entry name" value="SUGAR KINASE"/>
    <property type="match status" value="1"/>
</dbReference>
<evidence type="ECO:0000256" key="7">
    <source>
        <dbReference type="ARBA" id="ARBA00023277"/>
    </source>
</evidence>
<evidence type="ECO:0000259" key="11">
    <source>
        <dbReference type="Pfam" id="PF00370"/>
    </source>
</evidence>
<dbReference type="GO" id="GO:0005998">
    <property type="term" value="P:xylulose catabolic process"/>
    <property type="evidence" value="ECO:0007669"/>
    <property type="project" value="UniProtKB-UniRule"/>
</dbReference>
<accession>A0A0S6UCJ0</accession>
<reference evidence="13" key="1">
    <citation type="journal article" date="2014" name="Gene">
        <title>Genome-guided analysis of transformation efficiency and carbon dioxide assimilation by Moorella thermoacetica Y72.</title>
        <authorList>
            <person name="Tsukahara K."/>
            <person name="Kita A."/>
            <person name="Nakashimada Y."/>
            <person name="Hoshino T."/>
            <person name="Murakami K."/>
        </authorList>
    </citation>
    <scope>NUCLEOTIDE SEQUENCE [LARGE SCALE GENOMIC DNA]</scope>
    <source>
        <strain evidence="13">Y72</strain>
    </source>
</reference>
<dbReference type="GO" id="GO:0042732">
    <property type="term" value="P:D-xylose metabolic process"/>
    <property type="evidence" value="ECO:0007669"/>
    <property type="project" value="UniProtKB-KW"/>
</dbReference>
<dbReference type="NCBIfam" id="TIGR01312">
    <property type="entry name" value="XylB"/>
    <property type="match status" value="1"/>
</dbReference>
<dbReference type="InterPro" id="IPR000577">
    <property type="entry name" value="Carb_kinase_FGGY"/>
</dbReference>
<dbReference type="InterPro" id="IPR018485">
    <property type="entry name" value="FGGY_C"/>
</dbReference>
<keyword evidence="4 8" id="KW-0547">Nucleotide-binding</keyword>
<dbReference type="Pfam" id="PF00370">
    <property type="entry name" value="FGGY_N"/>
    <property type="match status" value="1"/>
</dbReference>
<sequence>MPYLLGIDIGTSGTKALLVEETGRVVASAYKEYPLSQPRPGWAEQDPEEWWRAVVDAAREVLARSGLAGGDVAGVGLSGQMHGAVVLDANYRVLRPAILWCDQRTGAECAWMYEEIGQEKLYRWTGNPVLPGFTAPKLVWLRRHEPETYSRIRHVLLPKDYIRFRLTGEMATEVSDASGTLLLDVTHRCWSGEILAAMGLPEEWLPRVYESPEVTGRITPEAASITGLMAGTPVVGGGGDQAAGAVGTGVVVEGIISTALGTSGVVFAMTDRPHTQPGSALHSFCHAVPGKWHLMGVMLAAGGSLQWFRNQLGSEEVREAAVKNIDPYEMLTEQAAEVGPGAGGLLFLPYLLGERTPYPDPAARGAFIGLTMRHRKGHLVRAVMEGVAFGLRDSLELLRQAGVKVEEIRVSGGGARSPLWRHILASTFKYPITTVNSTDGPAFGAALLAGVGAGIYPSVEEACRLTIKVTSRVEPIAPETDAYDRLYEIYKSLYPLLRDTMHDLTKFTE</sequence>
<comment type="similarity">
    <text evidence="1 8 9">Belongs to the FGGY kinase family.</text>
</comment>
<keyword evidence="7 8" id="KW-0119">Carbohydrate metabolism</keyword>
<evidence type="ECO:0000313" key="13">
    <source>
        <dbReference type="EMBL" id="GAF25225.1"/>
    </source>
</evidence>
<evidence type="ECO:0000259" key="12">
    <source>
        <dbReference type="Pfam" id="PF02782"/>
    </source>
</evidence>
<evidence type="ECO:0000256" key="3">
    <source>
        <dbReference type="ARBA" id="ARBA00022679"/>
    </source>
</evidence>
<organism evidence="13">
    <name type="scientific">Moorella thermoacetica Y72</name>
    <dbReference type="NCBI Taxonomy" id="1325331"/>
    <lineage>
        <taxon>Bacteria</taxon>
        <taxon>Bacillati</taxon>
        <taxon>Bacillota</taxon>
        <taxon>Clostridia</taxon>
        <taxon>Neomoorellales</taxon>
        <taxon>Neomoorellaceae</taxon>
        <taxon>Neomoorella</taxon>
    </lineage>
</organism>
<dbReference type="CDD" id="cd07808">
    <property type="entry name" value="ASKHA_NBD_FGGY_EcXK-like"/>
    <property type="match status" value="1"/>
</dbReference>
<keyword evidence="6 8" id="KW-0067">ATP-binding</keyword>
<keyword evidence="5 8" id="KW-0418">Kinase</keyword>
<evidence type="ECO:0000256" key="6">
    <source>
        <dbReference type="ARBA" id="ARBA00022840"/>
    </source>
</evidence>
<dbReference type="Proteomes" id="UP000063718">
    <property type="component" value="Unassembled WGS sequence"/>
</dbReference>
<keyword evidence="3 8" id="KW-0808">Transferase</keyword>
<protein>
    <recommendedName>
        <fullName evidence="8 10">Xylulose kinase</fullName>
        <shortName evidence="8 10">Xylulokinase</shortName>
        <ecNumber evidence="8 10">2.7.1.17</ecNumber>
    </recommendedName>
</protein>
<dbReference type="EC" id="2.7.1.17" evidence="8 10"/>
<dbReference type="InterPro" id="IPR050406">
    <property type="entry name" value="FGGY_Carb_Kinase"/>
</dbReference>
<dbReference type="AlphaFoldDB" id="A0A0S6UCJ0"/>
<keyword evidence="2 8" id="KW-0859">Xylose metabolism</keyword>